<feature type="region of interest" description="Disordered" evidence="1">
    <location>
        <begin position="1"/>
        <end position="82"/>
    </location>
</feature>
<dbReference type="Proteomes" id="UP001239445">
    <property type="component" value="Unassembled WGS sequence"/>
</dbReference>
<feature type="compositionally biased region" description="Polar residues" evidence="1">
    <location>
        <begin position="1"/>
        <end position="10"/>
    </location>
</feature>
<keyword evidence="3" id="KW-1185">Reference proteome</keyword>
<evidence type="ECO:0008006" key="4">
    <source>
        <dbReference type="Google" id="ProtNLM"/>
    </source>
</evidence>
<dbReference type="PANTHER" id="PTHR38166">
    <property type="entry name" value="C2H2-TYPE DOMAIN-CONTAINING PROTEIN-RELATED"/>
    <property type="match status" value="1"/>
</dbReference>
<proteinExistence type="predicted"/>
<feature type="compositionally biased region" description="Low complexity" evidence="1">
    <location>
        <begin position="17"/>
        <end position="34"/>
    </location>
</feature>
<gene>
    <name evidence="2" type="ORF">QBC47DRAFT_349</name>
</gene>
<evidence type="ECO:0000313" key="2">
    <source>
        <dbReference type="EMBL" id="KAK1760077.1"/>
    </source>
</evidence>
<reference evidence="2" key="1">
    <citation type="submission" date="2023-06" db="EMBL/GenBank/DDBJ databases">
        <title>Genome-scale phylogeny and comparative genomics of the fungal order Sordariales.</title>
        <authorList>
            <consortium name="Lawrence Berkeley National Laboratory"/>
            <person name="Hensen N."/>
            <person name="Bonometti L."/>
            <person name="Westerberg I."/>
            <person name="Brannstrom I.O."/>
            <person name="Guillou S."/>
            <person name="Cros-Aarteil S."/>
            <person name="Calhoun S."/>
            <person name="Haridas S."/>
            <person name="Kuo A."/>
            <person name="Mondo S."/>
            <person name="Pangilinan J."/>
            <person name="Riley R."/>
            <person name="Labutti K."/>
            <person name="Andreopoulos B."/>
            <person name="Lipzen A."/>
            <person name="Chen C."/>
            <person name="Yanf M."/>
            <person name="Daum C."/>
            <person name="Ng V."/>
            <person name="Clum A."/>
            <person name="Steindorff A."/>
            <person name="Ohm R."/>
            <person name="Martin F."/>
            <person name="Silar P."/>
            <person name="Natvig D."/>
            <person name="Lalanne C."/>
            <person name="Gautier V."/>
            <person name="Ament-Velasquez S.L."/>
            <person name="Kruys A."/>
            <person name="Hutchinson M.I."/>
            <person name="Powell A.J."/>
            <person name="Barry K."/>
            <person name="Miller A.N."/>
            <person name="Grigoriev I.V."/>
            <person name="Debuchy R."/>
            <person name="Gladieux P."/>
            <person name="Thoren M.H."/>
            <person name="Johannesson H."/>
        </authorList>
    </citation>
    <scope>NUCLEOTIDE SEQUENCE</scope>
    <source>
        <strain evidence="2">PSN4</strain>
    </source>
</reference>
<dbReference type="PANTHER" id="PTHR38166:SF1">
    <property type="entry name" value="C2H2-TYPE DOMAIN-CONTAINING PROTEIN"/>
    <property type="match status" value="1"/>
</dbReference>
<name>A0AAJ0FAG4_9PEZI</name>
<evidence type="ECO:0000256" key="1">
    <source>
        <dbReference type="SAM" id="MobiDB-lite"/>
    </source>
</evidence>
<dbReference type="AlphaFoldDB" id="A0AAJ0FAG4"/>
<feature type="compositionally biased region" description="Low complexity" evidence="1">
    <location>
        <begin position="66"/>
        <end position="75"/>
    </location>
</feature>
<evidence type="ECO:0000313" key="3">
    <source>
        <dbReference type="Proteomes" id="UP001239445"/>
    </source>
</evidence>
<sequence length="650" mass="72952">MADNDSSSTDKSSRALEPSGRRSSSSGAESRPSATFDCNPKDRSEIHSGGNRQKKRRLSYSDSSSAATTPLDDLPPTSPFSTHDISGVPYHISTLNQVAKQICTAATEAWNRGFHYKNVTALLLYWEEDDLEVAQEAAALSATFQVVYHYNTETWKIPSVKPDWDIKERLIRFLRANDAQDNLIIFYYAGHAMKNPQPGGAPLWSSRRTQGKTIFSGGILSNFEEAESDTLLLFDCCHAFYPLNRPTGSGRNIIEVIAAVGFGNAALAAEPGVDSFSYHLDEALALAKRRGPFKVADLHMAIMTRLFVDPPNRCIDSENKYIRDECGPVEYKSQRQCPVHYWLSGAQRSITLAPLEREDHSHTEDSTDTEGSTDATGKLPEHFPPAFRSWTNPAEFPQVLMSFRVSREDINVSDWARWFRDAPAEVRGLIKVEALYRSFSNLIILRMPIQVWCLLPQSNAGSFIGFITSDNQGSEFQREVNLQFDNNDDNNDDAQMDIRSTTEGLDEVKNDSKMLACPFPHRDPEKYGVQQGPGAGGRKDRYRACAGPGFKSIQTLKEHLKRVHTPVQCERCYKVFPGPDRALCLSRLSDHRKLAVSCELGDPSLKCGIDEAQWALLDRINDKGTHRVEKWYEIWDLLFPGTKKPRSPCK</sequence>
<accession>A0AAJ0FAG4</accession>
<feature type="region of interest" description="Disordered" evidence="1">
    <location>
        <begin position="357"/>
        <end position="378"/>
    </location>
</feature>
<organism evidence="2 3">
    <name type="scientific">Echria macrotheca</name>
    <dbReference type="NCBI Taxonomy" id="438768"/>
    <lineage>
        <taxon>Eukaryota</taxon>
        <taxon>Fungi</taxon>
        <taxon>Dikarya</taxon>
        <taxon>Ascomycota</taxon>
        <taxon>Pezizomycotina</taxon>
        <taxon>Sordariomycetes</taxon>
        <taxon>Sordariomycetidae</taxon>
        <taxon>Sordariales</taxon>
        <taxon>Schizotheciaceae</taxon>
        <taxon>Echria</taxon>
    </lineage>
</organism>
<dbReference type="EMBL" id="MU839827">
    <property type="protein sequence ID" value="KAK1760077.1"/>
    <property type="molecule type" value="Genomic_DNA"/>
</dbReference>
<comment type="caution">
    <text evidence="2">The sequence shown here is derived from an EMBL/GenBank/DDBJ whole genome shotgun (WGS) entry which is preliminary data.</text>
</comment>
<protein>
    <recommendedName>
        <fullName evidence="4">C2H2-type domain-containing protein</fullName>
    </recommendedName>
</protein>